<comment type="subcellular location">
    <subcellularLocation>
        <location evidence="1">Membrane</location>
        <topology evidence="1">Multi-pass membrane protein</topology>
    </subcellularLocation>
</comment>
<comment type="caution">
    <text evidence="6">The sequence shown here is derived from an EMBL/GenBank/DDBJ whole genome shotgun (WGS) entry which is preliminary data.</text>
</comment>
<keyword evidence="7" id="KW-1185">Reference proteome</keyword>
<protein>
    <submittedName>
        <fullName evidence="6">Uncharacterized protein</fullName>
    </submittedName>
</protein>
<keyword evidence="3 5" id="KW-1133">Transmembrane helix</keyword>
<reference evidence="6 7" key="1">
    <citation type="journal article" date="2022" name="Allergy">
        <title>Genome assembly and annotation of Periplaneta americana reveal a comprehensive cockroach allergen profile.</title>
        <authorList>
            <person name="Wang L."/>
            <person name="Xiong Q."/>
            <person name="Saelim N."/>
            <person name="Wang L."/>
            <person name="Nong W."/>
            <person name="Wan A.T."/>
            <person name="Shi M."/>
            <person name="Liu X."/>
            <person name="Cao Q."/>
            <person name="Hui J.H.L."/>
            <person name="Sookrung N."/>
            <person name="Leung T.F."/>
            <person name="Tungtrongchitr A."/>
            <person name="Tsui S.K.W."/>
        </authorList>
    </citation>
    <scope>NUCLEOTIDE SEQUENCE [LARGE SCALE GENOMIC DNA]</scope>
    <source>
        <strain evidence="6">PWHHKU_190912</strain>
    </source>
</reference>
<name>A0ABQ8SK15_PERAM</name>
<feature type="transmembrane region" description="Helical" evidence="5">
    <location>
        <begin position="42"/>
        <end position="60"/>
    </location>
</feature>
<sequence>MCRSSSAVIKIFKQPDLVFIAEVQTFCPVLVYRSLRCARTTLHMHLFASFAINNALWLLWYRIVVNQPEVIVDNGSESPSFTTIKNNR</sequence>
<evidence type="ECO:0000256" key="5">
    <source>
        <dbReference type="SAM" id="Phobius"/>
    </source>
</evidence>
<dbReference type="InterPro" id="IPR000832">
    <property type="entry name" value="GPCR_2_secretin-like"/>
</dbReference>
<evidence type="ECO:0000256" key="4">
    <source>
        <dbReference type="ARBA" id="ARBA00023136"/>
    </source>
</evidence>
<dbReference type="EMBL" id="JAJSOF020000027">
    <property type="protein sequence ID" value="KAJ4434146.1"/>
    <property type="molecule type" value="Genomic_DNA"/>
</dbReference>
<evidence type="ECO:0000313" key="6">
    <source>
        <dbReference type="EMBL" id="KAJ4434146.1"/>
    </source>
</evidence>
<dbReference type="Gene3D" id="1.20.1070.10">
    <property type="entry name" value="Rhodopsin 7-helix transmembrane proteins"/>
    <property type="match status" value="1"/>
</dbReference>
<accession>A0ABQ8SK15</accession>
<evidence type="ECO:0000313" key="7">
    <source>
        <dbReference type="Proteomes" id="UP001148838"/>
    </source>
</evidence>
<evidence type="ECO:0000256" key="2">
    <source>
        <dbReference type="ARBA" id="ARBA00022692"/>
    </source>
</evidence>
<evidence type="ECO:0000256" key="3">
    <source>
        <dbReference type="ARBA" id="ARBA00022989"/>
    </source>
</evidence>
<organism evidence="6 7">
    <name type="scientific">Periplaneta americana</name>
    <name type="common">American cockroach</name>
    <name type="synonym">Blatta americana</name>
    <dbReference type="NCBI Taxonomy" id="6978"/>
    <lineage>
        <taxon>Eukaryota</taxon>
        <taxon>Metazoa</taxon>
        <taxon>Ecdysozoa</taxon>
        <taxon>Arthropoda</taxon>
        <taxon>Hexapoda</taxon>
        <taxon>Insecta</taxon>
        <taxon>Pterygota</taxon>
        <taxon>Neoptera</taxon>
        <taxon>Polyneoptera</taxon>
        <taxon>Dictyoptera</taxon>
        <taxon>Blattodea</taxon>
        <taxon>Blattoidea</taxon>
        <taxon>Blattidae</taxon>
        <taxon>Blattinae</taxon>
        <taxon>Periplaneta</taxon>
    </lineage>
</organism>
<dbReference type="Proteomes" id="UP001148838">
    <property type="component" value="Unassembled WGS sequence"/>
</dbReference>
<proteinExistence type="predicted"/>
<dbReference type="Pfam" id="PF00002">
    <property type="entry name" value="7tm_2"/>
    <property type="match status" value="1"/>
</dbReference>
<evidence type="ECO:0000256" key="1">
    <source>
        <dbReference type="ARBA" id="ARBA00004141"/>
    </source>
</evidence>
<keyword evidence="4 5" id="KW-0472">Membrane</keyword>
<gene>
    <name evidence="6" type="ORF">ANN_16466</name>
</gene>
<keyword evidence="2 5" id="KW-0812">Transmembrane</keyword>